<dbReference type="PROSITE" id="PS00092">
    <property type="entry name" value="N6_MTASE"/>
    <property type="match status" value="1"/>
</dbReference>
<dbReference type="RefSeq" id="WP_032598968.1">
    <property type="nucleotide sequence ID" value="NZ_JGDS01000067.1"/>
</dbReference>
<evidence type="ECO:0000256" key="2">
    <source>
        <dbReference type="ARBA" id="ARBA00022747"/>
    </source>
</evidence>
<evidence type="ECO:0000259" key="5">
    <source>
        <dbReference type="PROSITE" id="PS51194"/>
    </source>
</evidence>
<keyword evidence="6" id="KW-0067">ATP-binding</keyword>
<evidence type="ECO:0000256" key="3">
    <source>
        <dbReference type="ARBA" id="ARBA00022801"/>
    </source>
</evidence>
<dbReference type="PATRIC" id="fig|1339314.3.peg.4319"/>
<sequence length="1000" mass="116787">MYAIIPQQIPQDMRAEVNEKILFAIDSGKDLIPAESIYNCYTGIGGLHNLKQSDFANYNEYAEAKKEFEMGQFFTPHEVCRDMVDILDPLSSEMILDMCCGMGNFFNHLPNHHNTYGFDIDGKAVAVARYLYPDTHIEKCDIRQYYPEQRFDVIIGNPPFNLKFDYRLSQEYYIDKAYDVLNPAGILMVIVPCSFMQSEFWEKTRIRDINSKFSFIGQVKLNPNAFASTGVHNFNTKVVVFLRKSLHIEMQTYNAEEFITMSELKERICEARQMKHKKRFDLMRETNRIDKEELEVFEYKLAKYMYELKAHAKLDRHIAKAEALVTKFRNQKPPENATQEQIKQWEKNKLTTTKVLGIIRKYITSQNIVPRKEIALVKTSYGFKLKQYMLHLLDKVPHKSASINSLVLEHAELPIPEQPTESNMRQIRMADRLIRRKRRLYYNQNRQFADMQPDGQLAEYLDRTTFINKDGEVCEFTPLQKHDLNLVLQKRYALLNWQQGSGKTAAVYHRAKYLLKFHKVRNAVILAPAIAINMTWIPFLTMNREKFREVRKSSDLEEVPEGVFLILSTSMLSKLKRGLSRFVRHTSGKLCLVFDESDEITNPSSQRTRHVLSIFRRIKYKILDTGTTTRNNIAELYSQFELLYNNSVNMVCWCSRIYHENRDKEIEEKSNPYYGEPFPAFRGHVLFRSCHCPGKSTVFGIEKQNQDVYNKDELAELIGKTIITRKFRDFAGEKYKIHTHTVNPAEGEHEVYRVIIEEFCRICELYYNSTGDTKKDAGLRLMRQIKLLIKACSVPHLIKGYFGEGIPNKTRYIEKLIRKIPGKVAVGCTSIAAFELYENHLRECFPNRPVFVVKGDMLFKKRQSIVTQFDSTVNGILVCTQQSLSSSVNIPTCNDVILESLQWNIPKMEQFYFRFIRLDSKELKDVHYVTYKDSVEQTLMALVLTKERLNEFIKSGEVKEQSDIFEEFDVTMSVIESLLVRERDREGKIHISWGSQRMTS</sequence>
<dbReference type="PRINTS" id="PR00507">
    <property type="entry name" value="N12N6MTFRASE"/>
</dbReference>
<dbReference type="InterPro" id="IPR038718">
    <property type="entry name" value="SNF2-like_sf"/>
</dbReference>
<keyword evidence="6" id="KW-0347">Helicase</keyword>
<dbReference type="Proteomes" id="UP000020938">
    <property type="component" value="Unassembled WGS sequence"/>
</dbReference>
<reference evidence="6 7" key="1">
    <citation type="submission" date="2014-02" db="EMBL/GenBank/DDBJ databases">
        <authorList>
            <person name="Sears C."/>
            <person name="Carroll K."/>
            <person name="Sack B.R."/>
            <person name="Qadri F."/>
            <person name="Myers L.L."/>
            <person name="Chung G.-T."/>
            <person name="Escheverria P."/>
            <person name="Fraser C.M."/>
            <person name="Sadzewicz L."/>
            <person name="Shefchek K.A."/>
            <person name="Tallon L."/>
            <person name="Das S.P."/>
            <person name="Daugherty S."/>
            <person name="Mongodin E.F."/>
        </authorList>
    </citation>
    <scope>NUCLEOTIDE SEQUENCE [LARGE SCALE GENOMIC DNA]</scope>
    <source>
        <strain evidence="6 7">3976T8</strain>
    </source>
</reference>
<dbReference type="InterPro" id="IPR002052">
    <property type="entry name" value="DNA_methylase_N6_adenine_CS"/>
</dbReference>
<dbReference type="GO" id="GO:0031297">
    <property type="term" value="P:replication fork processing"/>
    <property type="evidence" value="ECO:0007669"/>
    <property type="project" value="TreeGrafter"/>
</dbReference>
<dbReference type="GO" id="GO:0006281">
    <property type="term" value="P:DNA repair"/>
    <property type="evidence" value="ECO:0007669"/>
    <property type="project" value="TreeGrafter"/>
</dbReference>
<dbReference type="InterPro" id="IPR001650">
    <property type="entry name" value="Helicase_C-like"/>
</dbReference>
<dbReference type="GO" id="GO:0009307">
    <property type="term" value="P:DNA restriction-modification system"/>
    <property type="evidence" value="ECO:0007669"/>
    <property type="project" value="UniProtKB-KW"/>
</dbReference>
<dbReference type="SUPFAM" id="SSF53335">
    <property type="entry name" value="S-adenosyl-L-methionine-dependent methyltransferases"/>
    <property type="match status" value="1"/>
</dbReference>
<dbReference type="InterPro" id="IPR014001">
    <property type="entry name" value="Helicase_ATP-bd"/>
</dbReference>
<dbReference type="InterPro" id="IPR029063">
    <property type="entry name" value="SAM-dependent_MTases_sf"/>
</dbReference>
<dbReference type="Gene3D" id="3.40.50.150">
    <property type="entry name" value="Vaccinia Virus protein VP39"/>
    <property type="match status" value="1"/>
</dbReference>
<dbReference type="Gene3D" id="3.40.50.10810">
    <property type="entry name" value="Tandem AAA-ATPase domain"/>
    <property type="match status" value="1"/>
</dbReference>
<dbReference type="CDD" id="cd02440">
    <property type="entry name" value="AdoMet_MTases"/>
    <property type="match status" value="1"/>
</dbReference>
<dbReference type="InterPro" id="IPR027417">
    <property type="entry name" value="P-loop_NTPase"/>
</dbReference>
<keyword evidence="3" id="KW-0378">Hydrolase</keyword>
<proteinExistence type="inferred from homology"/>
<dbReference type="GO" id="GO:0008170">
    <property type="term" value="F:N-methyltransferase activity"/>
    <property type="evidence" value="ECO:0007669"/>
    <property type="project" value="InterPro"/>
</dbReference>
<gene>
    <name evidence="6" type="ORF">M123_4181</name>
</gene>
<protein>
    <submittedName>
        <fullName evidence="6">Helicase conserved C-terminal domain protein</fullName>
    </submittedName>
</protein>
<feature type="domain" description="Helicase ATP-binding" evidence="4">
    <location>
        <begin position="484"/>
        <end position="646"/>
    </location>
</feature>
<name>A0A016BRS2_BACFG</name>
<keyword evidence="2" id="KW-0680">Restriction system</keyword>
<dbReference type="PANTHER" id="PTHR45766:SF6">
    <property type="entry name" value="SWI_SNF-RELATED MATRIX-ASSOCIATED ACTIN-DEPENDENT REGULATOR OF CHROMATIN SUBFAMILY A-LIKE PROTEIN 1"/>
    <property type="match status" value="1"/>
</dbReference>
<dbReference type="Pfam" id="PF02384">
    <property type="entry name" value="N6_Mtase"/>
    <property type="match status" value="1"/>
</dbReference>
<dbReference type="PROSITE" id="PS51192">
    <property type="entry name" value="HELICASE_ATP_BIND_1"/>
    <property type="match status" value="1"/>
</dbReference>
<dbReference type="GO" id="GO:0016787">
    <property type="term" value="F:hydrolase activity"/>
    <property type="evidence" value="ECO:0007669"/>
    <property type="project" value="UniProtKB-KW"/>
</dbReference>
<dbReference type="Pfam" id="PF00271">
    <property type="entry name" value="Helicase_C"/>
    <property type="match status" value="1"/>
</dbReference>
<comment type="similarity">
    <text evidence="1">Belongs to the N(4)/N(6)-methyltransferase family.</text>
</comment>
<evidence type="ECO:0000313" key="6">
    <source>
        <dbReference type="EMBL" id="EXZ71497.1"/>
    </source>
</evidence>
<dbReference type="GO" id="GO:0004386">
    <property type="term" value="F:helicase activity"/>
    <property type="evidence" value="ECO:0007669"/>
    <property type="project" value="UniProtKB-KW"/>
</dbReference>
<keyword evidence="6" id="KW-0547">Nucleotide-binding</keyword>
<dbReference type="AlphaFoldDB" id="A0A016BRS2"/>
<dbReference type="GO" id="GO:0032259">
    <property type="term" value="P:methylation"/>
    <property type="evidence" value="ECO:0007669"/>
    <property type="project" value="InterPro"/>
</dbReference>
<dbReference type="PANTHER" id="PTHR45766">
    <property type="entry name" value="DNA ANNEALING HELICASE AND ENDONUCLEASE ZRANB3 FAMILY MEMBER"/>
    <property type="match status" value="1"/>
</dbReference>
<dbReference type="SUPFAM" id="SSF52540">
    <property type="entry name" value="P-loop containing nucleoside triphosphate hydrolases"/>
    <property type="match status" value="2"/>
</dbReference>
<evidence type="ECO:0000256" key="1">
    <source>
        <dbReference type="ARBA" id="ARBA00006594"/>
    </source>
</evidence>
<comment type="caution">
    <text evidence="6">The sequence shown here is derived from an EMBL/GenBank/DDBJ whole genome shotgun (WGS) entry which is preliminary data.</text>
</comment>
<dbReference type="InterPro" id="IPR003356">
    <property type="entry name" value="DNA_methylase_A-5"/>
</dbReference>
<dbReference type="SMART" id="SM00490">
    <property type="entry name" value="HELICc"/>
    <property type="match status" value="1"/>
</dbReference>
<dbReference type="Gene3D" id="3.40.50.300">
    <property type="entry name" value="P-loop containing nucleotide triphosphate hydrolases"/>
    <property type="match status" value="1"/>
</dbReference>
<dbReference type="GO" id="GO:0003677">
    <property type="term" value="F:DNA binding"/>
    <property type="evidence" value="ECO:0007669"/>
    <property type="project" value="InterPro"/>
</dbReference>
<evidence type="ECO:0000259" key="4">
    <source>
        <dbReference type="PROSITE" id="PS51192"/>
    </source>
</evidence>
<dbReference type="PROSITE" id="PS51194">
    <property type="entry name" value="HELICASE_CTER"/>
    <property type="match status" value="1"/>
</dbReference>
<feature type="domain" description="Helicase C-terminal" evidence="5">
    <location>
        <begin position="812"/>
        <end position="964"/>
    </location>
</feature>
<dbReference type="SMART" id="SM00487">
    <property type="entry name" value="DEXDc"/>
    <property type="match status" value="1"/>
</dbReference>
<evidence type="ECO:0000313" key="7">
    <source>
        <dbReference type="Proteomes" id="UP000020938"/>
    </source>
</evidence>
<organism evidence="6 7">
    <name type="scientific">Bacteroides fragilis str. 3976T8</name>
    <dbReference type="NCBI Taxonomy" id="1339314"/>
    <lineage>
        <taxon>Bacteria</taxon>
        <taxon>Pseudomonadati</taxon>
        <taxon>Bacteroidota</taxon>
        <taxon>Bacteroidia</taxon>
        <taxon>Bacteroidales</taxon>
        <taxon>Bacteroidaceae</taxon>
        <taxon>Bacteroides</taxon>
    </lineage>
</organism>
<dbReference type="EMBL" id="JGDS01000067">
    <property type="protein sequence ID" value="EXZ71497.1"/>
    <property type="molecule type" value="Genomic_DNA"/>
</dbReference>
<accession>A0A016BRS2</accession>